<dbReference type="PROSITE" id="PS51044">
    <property type="entry name" value="ZF_SP_RING"/>
    <property type="match status" value="1"/>
</dbReference>
<keyword evidence="1" id="KW-0479">Metal-binding</keyword>
<dbReference type="PANTHER" id="PTHR10782">
    <property type="entry name" value="ZINC FINGER MIZ DOMAIN-CONTAINING PROTEIN"/>
    <property type="match status" value="1"/>
</dbReference>
<dbReference type="InterPro" id="IPR004181">
    <property type="entry name" value="Znf_MIZ"/>
</dbReference>
<keyword evidence="3" id="KW-0862">Zinc</keyword>
<dbReference type="AlphaFoldDB" id="A0A6A7BDQ3"/>
<dbReference type="InterPro" id="IPR013083">
    <property type="entry name" value="Znf_RING/FYVE/PHD"/>
</dbReference>
<dbReference type="EMBL" id="MU006295">
    <property type="protein sequence ID" value="KAF2853646.1"/>
    <property type="molecule type" value="Genomic_DNA"/>
</dbReference>
<reference evidence="7" key="1">
    <citation type="submission" date="2020-01" db="EMBL/GenBank/DDBJ databases">
        <authorList>
            <consortium name="DOE Joint Genome Institute"/>
            <person name="Haridas S."/>
            <person name="Albert R."/>
            <person name="Binder M."/>
            <person name="Bloem J."/>
            <person name="Labutti K."/>
            <person name="Salamov A."/>
            <person name="Andreopoulos B."/>
            <person name="Baker S.E."/>
            <person name="Barry K."/>
            <person name="Bills G."/>
            <person name="Bluhm B.H."/>
            <person name="Cannon C."/>
            <person name="Castanera R."/>
            <person name="Culley D.E."/>
            <person name="Daum C."/>
            <person name="Ezra D."/>
            <person name="Gonzalez J.B."/>
            <person name="Henrissat B."/>
            <person name="Kuo A."/>
            <person name="Liang C."/>
            <person name="Lipzen A."/>
            <person name="Lutzoni F."/>
            <person name="Magnuson J."/>
            <person name="Mondo S."/>
            <person name="Nolan M."/>
            <person name="Ohm R."/>
            <person name="Pangilinan J."/>
            <person name="Park H.-J."/>
            <person name="Ramirez L."/>
            <person name="Alfaro M."/>
            <person name="Sun H."/>
            <person name="Tritt A."/>
            <person name="Yoshinaga Y."/>
            <person name="Zwiers L.-H."/>
            <person name="Turgeon B.G."/>
            <person name="Goodwin S.B."/>
            <person name="Spatafora J.W."/>
            <person name="Crous P.W."/>
            <person name="Grigoriev I.V."/>
        </authorList>
    </citation>
    <scope>NUCLEOTIDE SEQUENCE</scope>
    <source>
        <strain evidence="7">IPT5</strain>
    </source>
</reference>
<proteinExistence type="predicted"/>
<dbReference type="GO" id="GO:0008270">
    <property type="term" value="F:zinc ion binding"/>
    <property type="evidence" value="ECO:0007669"/>
    <property type="project" value="UniProtKB-KW"/>
</dbReference>
<keyword evidence="8" id="KW-1185">Reference proteome</keyword>
<protein>
    <recommendedName>
        <fullName evidence="6">SP-RING-type domain-containing protein</fullName>
    </recommendedName>
</protein>
<evidence type="ECO:0000256" key="5">
    <source>
        <dbReference type="SAM" id="MobiDB-lite"/>
    </source>
</evidence>
<evidence type="ECO:0000256" key="2">
    <source>
        <dbReference type="ARBA" id="ARBA00022771"/>
    </source>
</evidence>
<feature type="compositionally biased region" description="Polar residues" evidence="5">
    <location>
        <begin position="171"/>
        <end position="196"/>
    </location>
</feature>
<evidence type="ECO:0000256" key="4">
    <source>
        <dbReference type="PROSITE-ProRule" id="PRU00452"/>
    </source>
</evidence>
<name>A0A6A7BDQ3_9PLEO</name>
<dbReference type="CDD" id="cd16650">
    <property type="entry name" value="SP-RING_PIAS-like"/>
    <property type="match status" value="1"/>
</dbReference>
<accession>A0A6A7BDQ3</accession>
<evidence type="ECO:0000256" key="1">
    <source>
        <dbReference type="ARBA" id="ARBA00022723"/>
    </source>
</evidence>
<sequence>MTTSRRPAASSADVQNTLHYALGNLGGRQKSWMATPSTLPSGTPSTQTPTATHLPVQPRRRGRPTKDALHAPSDATPHAQAAPSSSISPQLASVVSRNHCHGPGHAHAAVFPSPAPSEETAATLPTPPHHEPARGCSTHLDFLGARQPHAAHGADALQPQTQPIDMRLQHQTPAQAQSNTTPTHTSAPASNTSFENPRSVPSPLDGQGTTPQHQAQPMTVGTAWYTAQDCWEALHRFKAAFPPSSGHPCDEGRLAVLRDAVQQQDWHYLTLHQYYCLHTLDRNALPKPLRSQPKLPQAMLFLREVLGSNSRVSHVYLQFFVNFPAPIQVLGAYFPAMFEQQGHQLLLFITRSPDYKSLKHSSDQRRFPPLAGEMIFDYKIASVTLQRLLFTSCLRWISRDLPKNPHQPRYETNALAVFEQNRAALYQHQLALQQTQQQGPFEELIPFGQALRKLLADHEATLHRYLSSLALQHPGAHPSRLPSQPAQYQAYLHSGVAVAAPTPQPNDRLGEQQPTQATMQQRRARERLPDRLVLHSNVSMPSLPRRPPLRSNASIQSWPHLMQIQQQTVARIPLLPPLGWTQPQQRVPNPARFGLHQAHLRSPTQTAKSSPSPLYCFVHGFLQQPVRLSEATRAIETLSFSMTSAEVSTIARQSTKNPGHYTRIITEASKIIRLRCVKWPGAEMPRLREWAIADTAWIPYSYFTFNNTSLEQRRKVHYGKDQPIDLTHLVREGVNTVQATIMAATSDTAHTNYLVAVEILGIQSHKSIKEQCLTARRIPASDILTAIKTKLSGTNEDDEMAIVASNLSISLFDPFSASSICAIPVRSKACAHFDCFDLETFLSTRPRSGDVSRADTWRCPICNADARPSQLIVDGFLEEVKGELESNGLEMTRVIVVGADGTWKPRTEVREGVSDKTPPPEAQKAMKEVIDLSD</sequence>
<dbReference type="GO" id="GO:0016925">
    <property type="term" value="P:protein sumoylation"/>
    <property type="evidence" value="ECO:0007669"/>
    <property type="project" value="TreeGrafter"/>
</dbReference>
<dbReference type="GO" id="GO:0061665">
    <property type="term" value="F:SUMO ligase activity"/>
    <property type="evidence" value="ECO:0007669"/>
    <property type="project" value="TreeGrafter"/>
</dbReference>
<feature type="compositionally biased region" description="Low complexity" evidence="5">
    <location>
        <begin position="79"/>
        <end position="96"/>
    </location>
</feature>
<keyword evidence="2 4" id="KW-0863">Zinc-finger</keyword>
<evidence type="ECO:0000313" key="8">
    <source>
        <dbReference type="Proteomes" id="UP000799423"/>
    </source>
</evidence>
<gene>
    <name evidence="7" type="ORF">T440DRAFT_313612</name>
</gene>
<feature type="region of interest" description="Disordered" evidence="5">
    <location>
        <begin position="26"/>
        <end position="137"/>
    </location>
</feature>
<feature type="compositionally biased region" description="Polar residues" evidence="5">
    <location>
        <begin position="512"/>
        <end position="521"/>
    </location>
</feature>
<evidence type="ECO:0000259" key="6">
    <source>
        <dbReference type="PROSITE" id="PS51044"/>
    </source>
</evidence>
<organism evidence="7 8">
    <name type="scientific">Plenodomus tracheiphilus IPT5</name>
    <dbReference type="NCBI Taxonomy" id="1408161"/>
    <lineage>
        <taxon>Eukaryota</taxon>
        <taxon>Fungi</taxon>
        <taxon>Dikarya</taxon>
        <taxon>Ascomycota</taxon>
        <taxon>Pezizomycotina</taxon>
        <taxon>Dothideomycetes</taxon>
        <taxon>Pleosporomycetidae</taxon>
        <taxon>Pleosporales</taxon>
        <taxon>Pleosporineae</taxon>
        <taxon>Leptosphaeriaceae</taxon>
        <taxon>Plenodomus</taxon>
    </lineage>
</organism>
<feature type="region of interest" description="Disordered" evidence="5">
    <location>
        <begin position="171"/>
        <end position="216"/>
    </location>
</feature>
<evidence type="ECO:0000313" key="7">
    <source>
        <dbReference type="EMBL" id="KAF2853646.1"/>
    </source>
</evidence>
<feature type="region of interest" description="Disordered" evidence="5">
    <location>
        <begin position="499"/>
        <end position="531"/>
    </location>
</feature>
<dbReference type="Proteomes" id="UP000799423">
    <property type="component" value="Unassembled WGS sequence"/>
</dbReference>
<dbReference type="PANTHER" id="PTHR10782:SF4">
    <property type="entry name" value="TONALLI, ISOFORM E"/>
    <property type="match status" value="1"/>
</dbReference>
<dbReference type="Pfam" id="PF02891">
    <property type="entry name" value="zf-MIZ"/>
    <property type="match status" value="1"/>
</dbReference>
<feature type="compositionally biased region" description="Low complexity" evidence="5">
    <location>
        <begin position="35"/>
        <end position="52"/>
    </location>
</feature>
<feature type="compositionally biased region" description="Polar residues" evidence="5">
    <location>
        <begin position="207"/>
        <end position="216"/>
    </location>
</feature>
<feature type="domain" description="SP-RING-type" evidence="6">
    <location>
        <begin position="796"/>
        <end position="886"/>
    </location>
</feature>
<evidence type="ECO:0000256" key="3">
    <source>
        <dbReference type="ARBA" id="ARBA00022833"/>
    </source>
</evidence>
<feature type="compositionally biased region" description="Basic and acidic residues" evidence="5">
    <location>
        <begin position="924"/>
        <end position="934"/>
    </location>
</feature>
<feature type="region of interest" description="Disordered" evidence="5">
    <location>
        <begin position="909"/>
        <end position="934"/>
    </location>
</feature>
<dbReference type="Gene3D" id="3.30.40.10">
    <property type="entry name" value="Zinc/RING finger domain, C3HC4 (zinc finger)"/>
    <property type="match status" value="1"/>
</dbReference>
<dbReference type="OrthoDB" id="27975at2759"/>
<dbReference type="GO" id="GO:0000785">
    <property type="term" value="C:chromatin"/>
    <property type="evidence" value="ECO:0007669"/>
    <property type="project" value="TreeGrafter"/>
</dbReference>